<keyword evidence="4" id="KW-0443">Lipid metabolism</keyword>
<reference evidence="8 9" key="1">
    <citation type="submission" date="2023-07" db="EMBL/GenBank/DDBJ databases">
        <title>Sequencing the genomes of 1000 actinobacteria strains.</title>
        <authorList>
            <person name="Klenk H.-P."/>
        </authorList>
    </citation>
    <scope>NUCLEOTIDE SEQUENCE [LARGE SCALE GENOMIC DNA]</scope>
    <source>
        <strain evidence="8 9">DSM 46740</strain>
    </source>
</reference>
<accession>A0ABT9QN62</accession>
<keyword evidence="9" id="KW-1185">Reference proteome</keyword>
<dbReference type="EMBL" id="JAUSQU010000001">
    <property type="protein sequence ID" value="MDP9847359.1"/>
    <property type="molecule type" value="Genomic_DNA"/>
</dbReference>
<evidence type="ECO:0000313" key="9">
    <source>
        <dbReference type="Proteomes" id="UP001225356"/>
    </source>
</evidence>
<keyword evidence="2" id="KW-0444">Lipid biosynthesis</keyword>
<protein>
    <submittedName>
        <fullName evidence="8">1-acyl-sn-glycerol-3-phosphate acyltransferase</fullName>
    </submittedName>
</protein>
<keyword evidence="3" id="KW-0808">Transferase</keyword>
<dbReference type="RefSeq" id="WP_307564459.1">
    <property type="nucleotide sequence ID" value="NZ_JAUSQU010000001.1"/>
</dbReference>
<proteinExistence type="predicted"/>
<dbReference type="SUPFAM" id="SSF69593">
    <property type="entry name" value="Glycerol-3-phosphate (1)-acyltransferase"/>
    <property type="match status" value="1"/>
</dbReference>
<dbReference type="GO" id="GO:0016746">
    <property type="term" value="F:acyltransferase activity"/>
    <property type="evidence" value="ECO:0007669"/>
    <property type="project" value="UniProtKB-KW"/>
</dbReference>
<keyword evidence="6" id="KW-1133">Transmembrane helix</keyword>
<evidence type="ECO:0000313" key="8">
    <source>
        <dbReference type="EMBL" id="MDP9847359.1"/>
    </source>
</evidence>
<dbReference type="Proteomes" id="UP001225356">
    <property type="component" value="Unassembled WGS sequence"/>
</dbReference>
<dbReference type="SMART" id="SM00563">
    <property type="entry name" value="PlsC"/>
    <property type="match status" value="1"/>
</dbReference>
<evidence type="ECO:0000256" key="4">
    <source>
        <dbReference type="ARBA" id="ARBA00023098"/>
    </source>
</evidence>
<evidence type="ECO:0000256" key="3">
    <source>
        <dbReference type="ARBA" id="ARBA00022679"/>
    </source>
</evidence>
<dbReference type="InterPro" id="IPR002123">
    <property type="entry name" value="Plipid/glycerol_acylTrfase"/>
</dbReference>
<keyword evidence="5 8" id="KW-0012">Acyltransferase</keyword>
<evidence type="ECO:0000259" key="7">
    <source>
        <dbReference type="SMART" id="SM00563"/>
    </source>
</evidence>
<dbReference type="Pfam" id="PF01553">
    <property type="entry name" value="Acyltransferase"/>
    <property type="match status" value="1"/>
</dbReference>
<organism evidence="8 9">
    <name type="scientific">Streptosporangium lutulentum</name>
    <dbReference type="NCBI Taxonomy" id="1461250"/>
    <lineage>
        <taxon>Bacteria</taxon>
        <taxon>Bacillati</taxon>
        <taxon>Actinomycetota</taxon>
        <taxon>Actinomycetes</taxon>
        <taxon>Streptosporangiales</taxon>
        <taxon>Streptosporangiaceae</taxon>
        <taxon>Streptosporangium</taxon>
    </lineage>
</organism>
<name>A0ABT9QN62_9ACTN</name>
<comment type="caution">
    <text evidence="8">The sequence shown here is derived from an EMBL/GenBank/DDBJ whole genome shotgun (WGS) entry which is preliminary data.</text>
</comment>
<keyword evidence="6" id="KW-0812">Transmembrane</keyword>
<feature type="transmembrane region" description="Helical" evidence="6">
    <location>
        <begin position="33"/>
        <end position="52"/>
    </location>
</feature>
<gene>
    <name evidence="8" type="ORF">J2853_006570</name>
</gene>
<evidence type="ECO:0000256" key="2">
    <source>
        <dbReference type="ARBA" id="ARBA00022516"/>
    </source>
</evidence>
<dbReference type="PANTHER" id="PTHR10434:SF64">
    <property type="entry name" value="1-ACYL-SN-GLYCEROL-3-PHOSPHATE ACYLTRANSFERASE-RELATED"/>
    <property type="match status" value="1"/>
</dbReference>
<dbReference type="CDD" id="cd07989">
    <property type="entry name" value="LPLAT_AGPAT-like"/>
    <property type="match status" value="1"/>
</dbReference>
<evidence type="ECO:0000256" key="6">
    <source>
        <dbReference type="SAM" id="Phobius"/>
    </source>
</evidence>
<evidence type="ECO:0000256" key="1">
    <source>
        <dbReference type="ARBA" id="ARBA00005189"/>
    </source>
</evidence>
<evidence type="ECO:0000256" key="5">
    <source>
        <dbReference type="ARBA" id="ARBA00023315"/>
    </source>
</evidence>
<sequence length="297" mass="31393">MNPWLPVAPCMPATCLVPSEARAAWPRRTLRLTAAVMMILAGTVLTLAARAFGTAERIRMTSAWSRLLLRALGVRIEVRQGFTFLAGSASSRGSVPTLATAPSVVARSGAAPLIVANHVSWLDPLVMAAALPCRLLAKREVREWPMIGMLAAGSGALFLDRDRLSALPEAVGEMAGALGEGHPVMAFPEGTTWCGREMGAFKPAVFQAALDAEAPVRPVALRYVDTDGTLATGSTFVGDDTLLASIRRVVAFRRLVVEVTMLPPVTAANRRVLAWKAESSVASVILAPARHAVPVAA</sequence>
<comment type="pathway">
    <text evidence="1">Lipid metabolism.</text>
</comment>
<keyword evidence="6" id="KW-0472">Membrane</keyword>
<feature type="domain" description="Phospholipid/glycerol acyltransferase" evidence="7">
    <location>
        <begin position="112"/>
        <end position="224"/>
    </location>
</feature>
<dbReference type="PANTHER" id="PTHR10434">
    <property type="entry name" value="1-ACYL-SN-GLYCEROL-3-PHOSPHATE ACYLTRANSFERASE"/>
    <property type="match status" value="1"/>
</dbReference>